<reference evidence="2" key="1">
    <citation type="submission" date="2017-11" db="EMBL/GenBank/DDBJ databases">
        <title>Three new genomes from thermophilic consortium.</title>
        <authorList>
            <person name="Quaggio R."/>
            <person name="Amgarten D."/>
            <person name="Setubal J.C."/>
        </authorList>
    </citation>
    <scope>NUCLEOTIDE SEQUENCE</scope>
    <source>
        <strain evidence="2">ZCTH01-B2</strain>
    </source>
</reference>
<organism evidence="2 3">
    <name type="scientific">Symbiobacterium thermophilum</name>
    <dbReference type="NCBI Taxonomy" id="2734"/>
    <lineage>
        <taxon>Bacteria</taxon>
        <taxon>Bacillati</taxon>
        <taxon>Bacillota</taxon>
        <taxon>Clostridia</taxon>
        <taxon>Eubacteriales</taxon>
        <taxon>Symbiobacteriaceae</taxon>
        <taxon>Symbiobacterium</taxon>
    </lineage>
</organism>
<comment type="caution">
    <text evidence="2">The sequence shown here is derived from an EMBL/GenBank/DDBJ whole genome shotgun (WGS) entry which is preliminary data.</text>
</comment>
<protein>
    <recommendedName>
        <fullName evidence="4">DUF4367 domain-containing protein</fullName>
    </recommendedName>
</protein>
<keyword evidence="1" id="KW-1133">Transmembrane helix</keyword>
<keyword evidence="1" id="KW-0812">Transmembrane</keyword>
<dbReference type="RefSeq" id="WP_273378475.1">
    <property type="nucleotide sequence ID" value="NZ_PIUK01000031.1"/>
</dbReference>
<proteinExistence type="predicted"/>
<evidence type="ECO:0000256" key="1">
    <source>
        <dbReference type="SAM" id="Phobius"/>
    </source>
</evidence>
<evidence type="ECO:0000313" key="2">
    <source>
        <dbReference type="EMBL" id="MBY6275575.1"/>
    </source>
</evidence>
<dbReference type="Proteomes" id="UP000732377">
    <property type="component" value="Unassembled WGS sequence"/>
</dbReference>
<sequence>MADLEQMIREGFARGLAGYGPSDRWAQIAAALDAAPVPARRRIRRARIGTAAAALAAAALLSVLYPPVRAAAVDLVIKGANVLWQGRLGDWLAVIFVEEPPTPTEPAGSDLDAADYRWVETAAEAEALAGFAPPTIRDATGDAGRFSVSIVKVTPDLEWRTLRFDYYENARRYTLSAEGYFAPDEAGRMVRQTQPLVGTTIRRGEDMGDDVQTVSLGDAEALCFTRDFGRGPMRGYCMWQVDGIQIRLNGPDLDSVIRLARRVTLK</sequence>
<accession>A0A953ICB3</accession>
<feature type="transmembrane region" description="Helical" evidence="1">
    <location>
        <begin position="48"/>
        <end position="68"/>
    </location>
</feature>
<keyword evidence="1" id="KW-0472">Membrane</keyword>
<gene>
    <name evidence="2" type="ORF">CWE10_05030</name>
</gene>
<evidence type="ECO:0008006" key="4">
    <source>
        <dbReference type="Google" id="ProtNLM"/>
    </source>
</evidence>
<dbReference type="AlphaFoldDB" id="A0A953ICB3"/>
<dbReference type="EMBL" id="PIUK01000031">
    <property type="protein sequence ID" value="MBY6275575.1"/>
    <property type="molecule type" value="Genomic_DNA"/>
</dbReference>
<evidence type="ECO:0000313" key="3">
    <source>
        <dbReference type="Proteomes" id="UP000732377"/>
    </source>
</evidence>
<name>A0A953ICB3_SYMTR</name>